<protein>
    <recommendedName>
        <fullName evidence="2">BRCT domain-containing protein</fullName>
    </recommendedName>
</protein>
<accession>A0A9P7I220</accession>
<evidence type="ECO:0000313" key="3">
    <source>
        <dbReference type="EMBL" id="KAG5766207.1"/>
    </source>
</evidence>
<evidence type="ECO:0000313" key="4">
    <source>
        <dbReference type="Proteomes" id="UP000750502"/>
    </source>
</evidence>
<organism evidence="3 4">
    <name type="scientific">Fusarium xylarioides</name>
    <dbReference type="NCBI Taxonomy" id="221167"/>
    <lineage>
        <taxon>Eukaryota</taxon>
        <taxon>Fungi</taxon>
        <taxon>Dikarya</taxon>
        <taxon>Ascomycota</taxon>
        <taxon>Pezizomycotina</taxon>
        <taxon>Sordariomycetes</taxon>
        <taxon>Hypocreomycetidae</taxon>
        <taxon>Hypocreales</taxon>
        <taxon>Nectriaceae</taxon>
        <taxon>Fusarium</taxon>
        <taxon>Fusarium fujikuroi species complex</taxon>
    </lineage>
</organism>
<dbReference type="EMBL" id="JADFTT010000167">
    <property type="protein sequence ID" value="KAG5766207.1"/>
    <property type="molecule type" value="Genomic_DNA"/>
</dbReference>
<feature type="compositionally biased region" description="Basic and acidic residues" evidence="1">
    <location>
        <begin position="395"/>
        <end position="414"/>
    </location>
</feature>
<reference evidence="3" key="2">
    <citation type="submission" date="2020-10" db="EMBL/GenBank/DDBJ databases">
        <authorList>
            <person name="Peck L.D."/>
            <person name="Nowell R.W."/>
            <person name="Flood J."/>
            <person name="Ryan M.J."/>
            <person name="Barraclough T.G."/>
        </authorList>
    </citation>
    <scope>NUCLEOTIDE SEQUENCE</scope>
    <source>
        <strain evidence="3">IMI 127659i</strain>
    </source>
</reference>
<feature type="domain" description="BRCT" evidence="2">
    <location>
        <begin position="1"/>
        <end position="97"/>
    </location>
</feature>
<dbReference type="AlphaFoldDB" id="A0A9P7I220"/>
<feature type="region of interest" description="Disordered" evidence="1">
    <location>
        <begin position="282"/>
        <end position="414"/>
    </location>
</feature>
<keyword evidence="4" id="KW-1185">Reference proteome</keyword>
<gene>
    <name evidence="3" type="ORF">H9Q72_005721</name>
</gene>
<dbReference type="InterPro" id="IPR001357">
    <property type="entry name" value="BRCT_dom"/>
</dbReference>
<proteinExistence type="predicted"/>
<reference evidence="3" key="1">
    <citation type="journal article" date="2020" name="bioRxiv">
        <title>Historical genomics reveals the evolutionary mechanisms behind multiple outbreaks of the host-specific coffee wilt pathogen Fusarium xylarioides.</title>
        <authorList>
            <person name="Peck D."/>
            <person name="Nowell R.W."/>
            <person name="Flood J."/>
            <person name="Ryan M.J."/>
            <person name="Barraclough T.G."/>
        </authorList>
    </citation>
    <scope>NUCLEOTIDE SEQUENCE</scope>
    <source>
        <strain evidence="3">IMI 127659i</strain>
    </source>
</reference>
<name>A0A9P7I220_9HYPO</name>
<evidence type="ECO:0000256" key="1">
    <source>
        <dbReference type="SAM" id="MobiDB-lite"/>
    </source>
</evidence>
<dbReference type="Proteomes" id="UP000750502">
    <property type="component" value="Unassembled WGS sequence"/>
</dbReference>
<evidence type="ECO:0000259" key="2">
    <source>
        <dbReference type="PROSITE" id="PS50172"/>
    </source>
</evidence>
<dbReference type="CDD" id="cd00027">
    <property type="entry name" value="BRCT"/>
    <property type="match status" value="1"/>
</dbReference>
<dbReference type="PROSITE" id="PS50172">
    <property type="entry name" value="BRCT"/>
    <property type="match status" value="1"/>
</dbReference>
<dbReference type="InterPro" id="IPR036420">
    <property type="entry name" value="BRCT_dom_sf"/>
</dbReference>
<dbReference type="Gene3D" id="3.40.50.10190">
    <property type="entry name" value="BRCT domain"/>
    <property type="match status" value="1"/>
</dbReference>
<comment type="caution">
    <text evidence="3">The sequence shown here is derived from an EMBL/GenBank/DDBJ whole genome shotgun (WGS) entry which is preliminary data.</text>
</comment>
<dbReference type="OrthoDB" id="342264at2759"/>
<dbReference type="SUPFAM" id="SSF52113">
    <property type="entry name" value="BRCT domain"/>
    <property type="match status" value="1"/>
</dbReference>
<sequence>MVAQIYKNRIIAAAGPLPGQLTVENLKRWISLRKGVFIEDFDETVTHLLCTKEQFDKKLPKVKKALKLGKGIHIVHCDWFEYSTVKNKKLPEADYSMRSLIAKENAKKREKNRIEKGKRNAEKFVDTNRFHLYRDRLNFVYQVDITRDNEFTGEFGQKYSLCASKTSRLTCLHTNNRQLWESNAKPHLYWFTAKFLKQKGSSQPMYHRPSSHEGKWRAEMELFMDFFKKKTGIAWEDRVSLAQTMPSSYFQYEPPSRGKPIGRRLKHDIEYCRKINASIRGLPWSPSEEEKRKTESAEDESDDGPRALEEDDDDEVMVSPPDSPHAPAEESGTDPKELGDDIEMASPPDPEKLTDENESCSSLGASRDCREEVSPSGCEHSQDKRATITNSENLEGEKKYESPPECEKAQEADKSTDVFMDDAETKSALATPASSIDEKDLSHAANEVVAAVPGDVGEMGISFEFETRESL</sequence>